<keyword evidence="6" id="KW-1185">Reference proteome</keyword>
<dbReference type="InterPro" id="IPR013210">
    <property type="entry name" value="LRR_N_plant-typ"/>
</dbReference>
<dbReference type="AlphaFoldDB" id="A0A5J9TDB9"/>
<dbReference type="PANTHER" id="PTHR48010:SF22">
    <property type="entry name" value="OS09G0376600 PROTEIN"/>
    <property type="match status" value="1"/>
</dbReference>
<dbReference type="Gramene" id="TVU09376">
    <property type="protein sequence ID" value="TVU09376"/>
    <property type="gene ID" value="EJB05_42847"/>
</dbReference>
<protein>
    <recommendedName>
        <fullName evidence="4">Leucine-rich repeat-containing N-terminal plant-type domain-containing protein</fullName>
    </recommendedName>
</protein>
<comment type="caution">
    <text evidence="5">The sequence shown here is derived from an EMBL/GenBank/DDBJ whole genome shotgun (WGS) entry which is preliminary data.</text>
</comment>
<evidence type="ECO:0000256" key="2">
    <source>
        <dbReference type="ARBA" id="ARBA00022737"/>
    </source>
</evidence>
<sequence>MAKTVLVAVLITLVAAASCLSLSSAAQGEPPVSVRTFLVSFLHALAGDDGQASRALGWDASVDPCVWRGVRCDSSRQVLGIFLEGLRGVLDLNGTIDATLLCAAAPALRVVSLRGNSIRGVLPASIAGCAGLRKLSLRDNQLSGVLPASLSQLTNLRKLDVSRNSFAGELPAGLSELRLLAFLANDNRFSGAIPDFDLTKFAAFNVSNNSLTGPIPRRTGHFGTDSFLPNAAGLCGQPLFAPCPISPVPQPSYSDEN</sequence>
<dbReference type="EMBL" id="RWGY01000039">
    <property type="protein sequence ID" value="TVU09376.1"/>
    <property type="molecule type" value="Genomic_DNA"/>
</dbReference>
<feature type="non-terminal residue" evidence="5">
    <location>
        <position position="1"/>
    </location>
</feature>
<name>A0A5J9TDB9_9POAL</name>
<dbReference type="FunFam" id="3.80.10.10:FF:000383">
    <property type="entry name" value="Leucine-rich repeat receptor protein kinase EMS1"/>
    <property type="match status" value="1"/>
</dbReference>
<dbReference type="PANTHER" id="PTHR48010">
    <property type="entry name" value="OS05G0588300 PROTEIN"/>
    <property type="match status" value="1"/>
</dbReference>
<evidence type="ECO:0000259" key="4">
    <source>
        <dbReference type="Pfam" id="PF08263"/>
    </source>
</evidence>
<dbReference type="Gene3D" id="3.80.10.10">
    <property type="entry name" value="Ribonuclease Inhibitor"/>
    <property type="match status" value="2"/>
</dbReference>
<feature type="chain" id="PRO_5023853890" description="Leucine-rich repeat-containing N-terminal plant-type domain-containing protein" evidence="3">
    <location>
        <begin position="17"/>
        <end position="257"/>
    </location>
</feature>
<dbReference type="InterPro" id="IPR050994">
    <property type="entry name" value="At_inactive_RLKs"/>
</dbReference>
<accession>A0A5J9TDB9</accession>
<keyword evidence="2" id="KW-0677">Repeat</keyword>
<keyword evidence="1" id="KW-0433">Leucine-rich repeat</keyword>
<gene>
    <name evidence="5" type="ORF">EJB05_42847</name>
</gene>
<reference evidence="5 6" key="1">
    <citation type="journal article" date="2019" name="Sci. Rep.">
        <title>A high-quality genome of Eragrostis curvula grass provides insights into Poaceae evolution and supports new strategies to enhance forage quality.</title>
        <authorList>
            <person name="Carballo J."/>
            <person name="Santos B.A.C.M."/>
            <person name="Zappacosta D."/>
            <person name="Garbus I."/>
            <person name="Selva J.P."/>
            <person name="Gallo C.A."/>
            <person name="Diaz A."/>
            <person name="Albertini E."/>
            <person name="Caccamo M."/>
            <person name="Echenique V."/>
        </authorList>
    </citation>
    <scope>NUCLEOTIDE SEQUENCE [LARGE SCALE GENOMIC DNA]</scope>
    <source>
        <strain evidence="6">cv. Victoria</strain>
        <tissue evidence="5">Leaf</tissue>
    </source>
</reference>
<evidence type="ECO:0000313" key="5">
    <source>
        <dbReference type="EMBL" id="TVU09376.1"/>
    </source>
</evidence>
<dbReference type="InterPro" id="IPR001611">
    <property type="entry name" value="Leu-rich_rpt"/>
</dbReference>
<dbReference type="OrthoDB" id="651475at2759"/>
<dbReference type="InterPro" id="IPR032675">
    <property type="entry name" value="LRR_dom_sf"/>
</dbReference>
<feature type="signal peptide" evidence="3">
    <location>
        <begin position="1"/>
        <end position="16"/>
    </location>
</feature>
<proteinExistence type="predicted"/>
<evidence type="ECO:0000313" key="6">
    <source>
        <dbReference type="Proteomes" id="UP000324897"/>
    </source>
</evidence>
<dbReference type="Pfam" id="PF08263">
    <property type="entry name" value="LRRNT_2"/>
    <property type="match status" value="1"/>
</dbReference>
<dbReference type="Proteomes" id="UP000324897">
    <property type="component" value="Chromosome 3"/>
</dbReference>
<evidence type="ECO:0000256" key="1">
    <source>
        <dbReference type="ARBA" id="ARBA00022614"/>
    </source>
</evidence>
<evidence type="ECO:0000256" key="3">
    <source>
        <dbReference type="SAM" id="SignalP"/>
    </source>
</evidence>
<dbReference type="SUPFAM" id="SSF52058">
    <property type="entry name" value="L domain-like"/>
    <property type="match status" value="1"/>
</dbReference>
<keyword evidence="3" id="KW-0732">Signal</keyword>
<dbReference type="PROSITE" id="PS51257">
    <property type="entry name" value="PROKAR_LIPOPROTEIN"/>
    <property type="match status" value="1"/>
</dbReference>
<organism evidence="5 6">
    <name type="scientific">Eragrostis curvula</name>
    <name type="common">weeping love grass</name>
    <dbReference type="NCBI Taxonomy" id="38414"/>
    <lineage>
        <taxon>Eukaryota</taxon>
        <taxon>Viridiplantae</taxon>
        <taxon>Streptophyta</taxon>
        <taxon>Embryophyta</taxon>
        <taxon>Tracheophyta</taxon>
        <taxon>Spermatophyta</taxon>
        <taxon>Magnoliopsida</taxon>
        <taxon>Liliopsida</taxon>
        <taxon>Poales</taxon>
        <taxon>Poaceae</taxon>
        <taxon>PACMAD clade</taxon>
        <taxon>Chloridoideae</taxon>
        <taxon>Eragrostideae</taxon>
        <taxon>Eragrostidinae</taxon>
        <taxon>Eragrostis</taxon>
    </lineage>
</organism>
<dbReference type="Pfam" id="PF13855">
    <property type="entry name" value="LRR_8"/>
    <property type="match status" value="1"/>
</dbReference>
<feature type="domain" description="Leucine-rich repeat-containing N-terminal plant-type" evidence="4">
    <location>
        <begin position="37"/>
        <end position="73"/>
    </location>
</feature>